<gene>
    <name evidence="4" type="ORF">COT75_02100</name>
</gene>
<sequence>MGKIVNLNDLSFKKNKSRVLVTGCFDVLHKAHKDFLEKAKKQALILIVGLEQDKRVNQLKGENRPINSFNIRANNLLKLKAVDYVFLLPENFKSKRKQIDLLLLIKPDVLALSENTPFLKKKKKILKDLKIKLFVFPYNPEYSTTSLLTK</sequence>
<dbReference type="Pfam" id="PF01467">
    <property type="entry name" value="CTP_transf_like"/>
    <property type="match status" value="1"/>
</dbReference>
<dbReference type="InterPro" id="IPR014729">
    <property type="entry name" value="Rossmann-like_a/b/a_fold"/>
</dbReference>
<proteinExistence type="predicted"/>
<keyword evidence="2" id="KW-0548">Nucleotidyltransferase</keyword>
<dbReference type="Gene3D" id="3.40.50.620">
    <property type="entry name" value="HUPs"/>
    <property type="match status" value="1"/>
</dbReference>
<evidence type="ECO:0000256" key="2">
    <source>
        <dbReference type="ARBA" id="ARBA00022695"/>
    </source>
</evidence>
<dbReference type="Proteomes" id="UP000230093">
    <property type="component" value="Unassembled WGS sequence"/>
</dbReference>
<dbReference type="PANTHER" id="PTHR43793:SF1">
    <property type="entry name" value="FAD SYNTHASE"/>
    <property type="match status" value="1"/>
</dbReference>
<comment type="caution">
    <text evidence="4">The sequence shown here is derived from an EMBL/GenBank/DDBJ whole genome shotgun (WGS) entry which is preliminary data.</text>
</comment>
<evidence type="ECO:0000256" key="1">
    <source>
        <dbReference type="ARBA" id="ARBA00022679"/>
    </source>
</evidence>
<dbReference type="InterPro" id="IPR050385">
    <property type="entry name" value="Archaeal_FAD_synthase"/>
</dbReference>
<keyword evidence="1" id="KW-0808">Transferase</keyword>
<accession>A0A2H0W9E1</accession>
<reference evidence="5" key="1">
    <citation type="submission" date="2017-09" db="EMBL/GenBank/DDBJ databases">
        <title>Depth-based differentiation of microbial function through sediment-hosted aquifers and enrichment of novel symbionts in the deep terrestrial subsurface.</title>
        <authorList>
            <person name="Probst A.J."/>
            <person name="Ladd B."/>
            <person name="Jarett J.K."/>
            <person name="Geller-Mcgrath D.E."/>
            <person name="Sieber C.M.K."/>
            <person name="Emerson J.B."/>
            <person name="Anantharaman K."/>
            <person name="Thomas B.C."/>
            <person name="Malmstrom R."/>
            <person name="Stieglmeier M."/>
            <person name="Klingl A."/>
            <person name="Woyke T."/>
            <person name="Ryan C.M."/>
            <person name="Banfield J.F."/>
        </authorList>
    </citation>
    <scope>NUCLEOTIDE SEQUENCE [LARGE SCALE GENOMIC DNA]</scope>
</reference>
<evidence type="ECO:0000259" key="3">
    <source>
        <dbReference type="Pfam" id="PF01467"/>
    </source>
</evidence>
<dbReference type="EMBL" id="PEZT01000012">
    <property type="protein sequence ID" value="PIS09276.1"/>
    <property type="molecule type" value="Genomic_DNA"/>
</dbReference>
<dbReference type="AlphaFoldDB" id="A0A2H0W9E1"/>
<dbReference type="GO" id="GO:0016779">
    <property type="term" value="F:nucleotidyltransferase activity"/>
    <property type="evidence" value="ECO:0007669"/>
    <property type="project" value="UniProtKB-KW"/>
</dbReference>
<dbReference type="SUPFAM" id="SSF52374">
    <property type="entry name" value="Nucleotidylyl transferase"/>
    <property type="match status" value="1"/>
</dbReference>
<organism evidence="4 5">
    <name type="scientific">Candidatus Beckwithbacteria bacterium CG10_big_fil_rev_8_21_14_0_10_34_10</name>
    <dbReference type="NCBI Taxonomy" id="1974495"/>
    <lineage>
        <taxon>Bacteria</taxon>
        <taxon>Candidatus Beckwithiibacteriota</taxon>
    </lineage>
</organism>
<evidence type="ECO:0000313" key="4">
    <source>
        <dbReference type="EMBL" id="PIS09276.1"/>
    </source>
</evidence>
<dbReference type="InterPro" id="IPR004821">
    <property type="entry name" value="Cyt_trans-like"/>
</dbReference>
<dbReference type="PANTHER" id="PTHR43793">
    <property type="entry name" value="FAD SYNTHASE"/>
    <property type="match status" value="1"/>
</dbReference>
<name>A0A2H0W9E1_9BACT</name>
<evidence type="ECO:0000313" key="5">
    <source>
        <dbReference type="Proteomes" id="UP000230093"/>
    </source>
</evidence>
<feature type="domain" description="Cytidyltransferase-like" evidence="3">
    <location>
        <begin position="21"/>
        <end position="137"/>
    </location>
</feature>
<dbReference type="NCBIfam" id="TIGR00125">
    <property type="entry name" value="cyt_tran_rel"/>
    <property type="match status" value="1"/>
</dbReference>
<protein>
    <recommendedName>
        <fullName evidence="3">Cytidyltransferase-like domain-containing protein</fullName>
    </recommendedName>
</protein>